<dbReference type="AlphaFoldDB" id="A0AAE7E484"/>
<dbReference type="Proteomes" id="UP000503482">
    <property type="component" value="Chromosome"/>
</dbReference>
<dbReference type="KEGG" id="avp:AVENP_1600"/>
<evidence type="ECO:0000313" key="9">
    <source>
        <dbReference type="Proteomes" id="UP000503482"/>
    </source>
</evidence>
<keyword evidence="4 6" id="KW-1133">Transmembrane helix</keyword>
<comment type="subcellular location">
    <subcellularLocation>
        <location evidence="1">Cell membrane</location>
        <topology evidence="1">Multi-pass membrane protein</topology>
    </subcellularLocation>
</comment>
<keyword evidence="3 6" id="KW-0812">Transmembrane</keyword>
<keyword evidence="9" id="KW-1185">Reference proteome</keyword>
<organism evidence="8 9">
    <name type="scientific">Arcobacter venerupis</name>
    <dbReference type="NCBI Taxonomy" id="1054033"/>
    <lineage>
        <taxon>Bacteria</taxon>
        <taxon>Pseudomonadati</taxon>
        <taxon>Campylobacterota</taxon>
        <taxon>Epsilonproteobacteria</taxon>
        <taxon>Campylobacterales</taxon>
        <taxon>Arcobacteraceae</taxon>
        <taxon>Arcobacter</taxon>
    </lineage>
</organism>
<reference evidence="8 9" key="1">
    <citation type="submission" date="2020-05" db="EMBL/GenBank/DDBJ databases">
        <title>Complete genome sequencing of Campylobacter and Arcobacter type strains.</title>
        <authorList>
            <person name="Miller W.G."/>
            <person name="Yee E."/>
        </authorList>
    </citation>
    <scope>NUCLEOTIDE SEQUENCE [LARGE SCALE GENOMIC DNA]</scope>
    <source>
        <strain evidence="8 9">LMG 26156</strain>
    </source>
</reference>
<keyword evidence="2" id="KW-1003">Cell membrane</keyword>
<feature type="transmembrane region" description="Helical" evidence="6">
    <location>
        <begin position="67"/>
        <end position="89"/>
    </location>
</feature>
<name>A0AAE7E484_9BACT</name>
<evidence type="ECO:0000256" key="3">
    <source>
        <dbReference type="ARBA" id="ARBA00022692"/>
    </source>
</evidence>
<protein>
    <submittedName>
        <fullName evidence="8">Membrane protein</fullName>
    </submittedName>
</protein>
<dbReference type="RefSeq" id="WP_128360089.1">
    <property type="nucleotide sequence ID" value="NZ_CP053840.1"/>
</dbReference>
<evidence type="ECO:0000256" key="2">
    <source>
        <dbReference type="ARBA" id="ARBA00022475"/>
    </source>
</evidence>
<keyword evidence="5 6" id="KW-0472">Membrane</keyword>
<accession>A0AAE7E484</accession>
<evidence type="ECO:0000256" key="5">
    <source>
        <dbReference type="ARBA" id="ARBA00023136"/>
    </source>
</evidence>
<feature type="transmembrane region" description="Helical" evidence="6">
    <location>
        <begin position="101"/>
        <end position="118"/>
    </location>
</feature>
<evidence type="ECO:0000256" key="4">
    <source>
        <dbReference type="ARBA" id="ARBA00022989"/>
    </source>
</evidence>
<sequence length="128" mass="15210">MKQNKNIRIKIHGNLKSSLRRNSPEVTVNNIMKSPYLEFKPKYKPTILIIQLFLNFILLAIGLYFGLFLFIIIFLINYIIIWLYSFISIIKSSFKEKSNKLLWLILILFVPFSAFIYPDFRKTQVTND</sequence>
<dbReference type="GO" id="GO:0005886">
    <property type="term" value="C:plasma membrane"/>
    <property type="evidence" value="ECO:0007669"/>
    <property type="project" value="UniProtKB-SubCell"/>
</dbReference>
<proteinExistence type="predicted"/>
<gene>
    <name evidence="8" type="ORF">AVENP_1600</name>
</gene>
<dbReference type="Pfam" id="PF13396">
    <property type="entry name" value="PLDc_N"/>
    <property type="match status" value="1"/>
</dbReference>
<dbReference type="InterPro" id="IPR027379">
    <property type="entry name" value="CLS_N"/>
</dbReference>
<dbReference type="EMBL" id="CP053840">
    <property type="protein sequence ID" value="QKF67149.1"/>
    <property type="molecule type" value="Genomic_DNA"/>
</dbReference>
<evidence type="ECO:0000256" key="1">
    <source>
        <dbReference type="ARBA" id="ARBA00004651"/>
    </source>
</evidence>
<evidence type="ECO:0000259" key="7">
    <source>
        <dbReference type="Pfam" id="PF13396"/>
    </source>
</evidence>
<feature type="domain" description="Cardiolipin synthase N-terminal" evidence="7">
    <location>
        <begin position="80"/>
        <end position="112"/>
    </location>
</feature>
<evidence type="ECO:0000313" key="8">
    <source>
        <dbReference type="EMBL" id="QKF67149.1"/>
    </source>
</evidence>
<evidence type="ECO:0000256" key="6">
    <source>
        <dbReference type="SAM" id="Phobius"/>
    </source>
</evidence>